<evidence type="ECO:0000256" key="18">
    <source>
        <dbReference type="SAM" id="Phobius"/>
    </source>
</evidence>
<feature type="transmembrane region" description="Helical" evidence="18">
    <location>
        <begin position="120"/>
        <end position="142"/>
    </location>
</feature>
<evidence type="ECO:0000256" key="3">
    <source>
        <dbReference type="ARBA" id="ARBA00004651"/>
    </source>
</evidence>
<feature type="transmembrane region" description="Helical" evidence="18">
    <location>
        <begin position="269"/>
        <end position="289"/>
    </location>
</feature>
<dbReference type="KEGG" id="naj:B1756_14500"/>
<evidence type="ECO:0000256" key="6">
    <source>
        <dbReference type="ARBA" id="ARBA00012602"/>
    </source>
</evidence>
<keyword evidence="9 18" id="KW-0812">Transmembrane</keyword>
<dbReference type="InterPro" id="IPR041154">
    <property type="entry name" value="AglB_P1"/>
</dbReference>
<accession>A0A2Z2HU87</accession>
<evidence type="ECO:0000313" key="23">
    <source>
        <dbReference type="Proteomes" id="UP000250088"/>
    </source>
</evidence>
<dbReference type="SUPFAM" id="SSF103473">
    <property type="entry name" value="MFS general substrate transporter"/>
    <property type="match status" value="1"/>
</dbReference>
<evidence type="ECO:0000256" key="16">
    <source>
        <dbReference type="ARBA" id="ARBA00034066"/>
    </source>
</evidence>
<feature type="transmembrane region" description="Helical" evidence="18">
    <location>
        <begin position="22"/>
        <end position="39"/>
    </location>
</feature>
<dbReference type="AlphaFoldDB" id="A0A2Z2HU87"/>
<dbReference type="UniPathway" id="UPA00378"/>
<feature type="transmembrane region" description="Helical" evidence="18">
    <location>
        <begin position="180"/>
        <end position="200"/>
    </location>
</feature>
<dbReference type="Pfam" id="PF18079">
    <property type="entry name" value="AglB_L1"/>
    <property type="match status" value="1"/>
</dbReference>
<dbReference type="Pfam" id="PF02516">
    <property type="entry name" value="STT3"/>
    <property type="match status" value="1"/>
</dbReference>
<feature type="transmembrane region" description="Helical" evidence="18">
    <location>
        <begin position="335"/>
        <end position="355"/>
    </location>
</feature>
<dbReference type="Pfam" id="PF22627">
    <property type="entry name" value="AglB_core-like"/>
    <property type="match status" value="1"/>
</dbReference>
<feature type="transmembrane region" description="Helical" evidence="18">
    <location>
        <begin position="96"/>
        <end position="114"/>
    </location>
</feature>
<reference evidence="23" key="1">
    <citation type="submission" date="2017-02" db="EMBL/GenBank/DDBJ databases">
        <title>Natronthermophilus aegyptiacus gen. nov.,sp. nov., an aerobic, extremely halophilic alkalithermophilic archaeon isolated from the athalassohaline Wadi An Natrun, Egypt.</title>
        <authorList>
            <person name="Zhao B."/>
        </authorList>
    </citation>
    <scope>NUCLEOTIDE SEQUENCE [LARGE SCALE GENOMIC DNA]</scope>
    <source>
        <strain evidence="23">JW/NM-HA 15</strain>
    </source>
</reference>
<comment type="catalytic activity">
    <reaction evidence="16">
        <text>an archaeal dolichyl phosphooligosaccharide + [protein]-L-asparagine = an archaeal dolichyl phosphate + a glycoprotein with the oligosaccharide chain attached by N-beta-D-glycosyl linkage to a protein L-asparagine.</text>
        <dbReference type="EC" id="2.4.99.21"/>
    </reaction>
</comment>
<feature type="transmembrane region" description="Helical" evidence="18">
    <location>
        <begin position="221"/>
        <end position="238"/>
    </location>
</feature>
<proteinExistence type="inferred from homology"/>
<feature type="transmembrane region" description="Helical" evidence="18">
    <location>
        <begin position="427"/>
        <end position="445"/>
    </location>
</feature>
<keyword evidence="10" id="KW-0479">Metal-binding</keyword>
<dbReference type="GO" id="GO:0005886">
    <property type="term" value="C:plasma membrane"/>
    <property type="evidence" value="ECO:0007669"/>
    <property type="project" value="UniProtKB-SubCell"/>
</dbReference>
<evidence type="ECO:0000256" key="13">
    <source>
        <dbReference type="ARBA" id="ARBA00023136"/>
    </source>
</evidence>
<protein>
    <recommendedName>
        <fullName evidence="6">dolichyl-phosphooligosaccharide-protein glycotransferase</fullName>
        <ecNumber evidence="6">2.4.99.21</ecNumber>
    </recommendedName>
    <alternativeName>
        <fullName evidence="15">Oligosaccharyl transferase</fullName>
    </alternativeName>
</protein>
<feature type="transmembrane region" description="Helical" evidence="18">
    <location>
        <begin position="244"/>
        <end position="262"/>
    </location>
</feature>
<comment type="pathway">
    <text evidence="4">Protein modification; protein glycosylation.</text>
</comment>
<evidence type="ECO:0000256" key="14">
    <source>
        <dbReference type="ARBA" id="ARBA00023211"/>
    </source>
</evidence>
<evidence type="ECO:0000256" key="10">
    <source>
        <dbReference type="ARBA" id="ARBA00022723"/>
    </source>
</evidence>
<evidence type="ECO:0000259" key="20">
    <source>
        <dbReference type="Pfam" id="PF18079"/>
    </source>
</evidence>
<keyword evidence="14" id="KW-0464">Manganese</keyword>
<dbReference type="InterPro" id="IPR054479">
    <property type="entry name" value="AglB-like_core"/>
</dbReference>
<dbReference type="InterPro" id="IPR026410">
    <property type="entry name" value="OlisacTrfase_arch"/>
</dbReference>
<dbReference type="OrthoDB" id="82393at2157"/>
<feature type="region of interest" description="Disordered" evidence="17">
    <location>
        <begin position="929"/>
        <end position="990"/>
    </location>
</feature>
<feature type="transmembrane region" description="Helical" evidence="18">
    <location>
        <begin position="491"/>
        <end position="515"/>
    </location>
</feature>
<dbReference type="PANTHER" id="PTHR13872">
    <property type="entry name" value="DOLICHYL-DIPHOSPHOOLIGOSACCHARIDE--PROTEIN GLYCOSYLTRANSFERASE SUBUNIT"/>
    <property type="match status" value="1"/>
</dbReference>
<sequence>MSTETDHVEERTDLSLLERWDQWYHIPIIGVVMIFMFLTRVQAYDRFAMEDGNPALAAVDSWYHWRAIDWTAENYPRTMPFDIWTGFPDGSYVGQFGTLFDQLIVTAAMIVGLGDPSTETLYTVALLAVPVMAALVAIPVFFAGRRLGGTIGGIVSVVLLALAPGEFLGRSTAGMLQHHVAEVLFMAIAVLAMMVALRVVEQDRPIYELVVDADWNALRRPALYSILAGIALTLYIWVWPPGIALIGIFAIYFTVQLCLDYVRNVSPDHVAFVGAISMGVTAIGTALLIEVPGISTSVTGLSTLQPISAALVAIGCVFMAWFARQWNGIDLERQYYPAAIAGLLVVAFGALAVVLPDLFDTFVGNVQSRMLPIGDQGTAATVAEAQRPPDYIGHVTDQVGTAFFTMLAGLALLVARPFRGRQLRAEHTLVIVWSLIIVSMTATQIRFAYYLVLPVAIVNAVFVAEAIRWLDLDIDYTRSLNSLRQVEGYQVIAVIMVVMLLFAPLLPPIAAATAWDRGAAAQPSGEADTWENSNHWLAENTPEPGNWAGAGYDDEFDYYGTYEYPEDGEYDYPPGSYGVMTWWDYGHLITVQGERIPHSNPFQQNARSSAAYLTSQSEAEAELALDAIAAGISPQDYSPDELETQLEGEDPDAEIRYVMVEDQMVAGSALTPGIRGGKFNAITQWTGPDYQYYTTPEDFSPTEQVERDEIADRFGHLPYDDTIQSQLYFDDAIGSENYRLVHENEREATPFVTYAAIDPETDQLAVTEDGQPLIAVNRMADQWAQMDVAQLQQFGFDVEIIDQRQAPPVKTYERVEGATLTGSVGENVEDPENATVSATVDLETNTDRQFTYVQEGEVNEDGTFELTVAHATNDELGVEDGYTDSAVEALDEYEISVTVPSDDGFDAYLAETEVPERAVVEGETVDVDLEEVDFEDVDPEEEADDEGEDVDLIEGDDLEGESAADGDAPEAEADIGGEEDGADDAADGEE</sequence>
<evidence type="ECO:0000256" key="8">
    <source>
        <dbReference type="ARBA" id="ARBA00022679"/>
    </source>
</evidence>
<keyword evidence="8" id="KW-0808">Transferase</keyword>
<gene>
    <name evidence="22" type="ORF">B1756_14500</name>
</gene>
<comment type="subcellular location">
    <subcellularLocation>
        <location evidence="3">Cell membrane</location>
        <topology evidence="3">Multi-pass membrane protein</topology>
    </subcellularLocation>
</comment>
<comment type="similarity">
    <text evidence="5">Belongs to the STT3 family.</text>
</comment>
<evidence type="ECO:0000256" key="5">
    <source>
        <dbReference type="ARBA" id="ARBA00010810"/>
    </source>
</evidence>
<keyword evidence="23" id="KW-1185">Reference proteome</keyword>
<dbReference type="GO" id="GO:0046872">
    <property type="term" value="F:metal ion binding"/>
    <property type="evidence" value="ECO:0007669"/>
    <property type="project" value="UniProtKB-KW"/>
</dbReference>
<evidence type="ECO:0000259" key="19">
    <source>
        <dbReference type="Pfam" id="PF02516"/>
    </source>
</evidence>
<dbReference type="InterPro" id="IPR036259">
    <property type="entry name" value="MFS_trans_sf"/>
</dbReference>
<dbReference type="GeneID" id="32895308"/>
<evidence type="ECO:0000256" key="2">
    <source>
        <dbReference type="ARBA" id="ARBA00001946"/>
    </source>
</evidence>
<evidence type="ECO:0000256" key="4">
    <source>
        <dbReference type="ARBA" id="ARBA00004922"/>
    </source>
</evidence>
<evidence type="ECO:0000313" key="22">
    <source>
        <dbReference type="EMBL" id="ARS90811.1"/>
    </source>
</evidence>
<feature type="domain" description="Oligosaccharyl transferase STT3 N-terminal" evidence="19">
    <location>
        <begin position="32"/>
        <end position="496"/>
    </location>
</feature>
<dbReference type="GO" id="GO:0004576">
    <property type="term" value="F:oligosaccharyl transferase activity"/>
    <property type="evidence" value="ECO:0007669"/>
    <property type="project" value="InterPro"/>
</dbReference>
<dbReference type="RefSeq" id="WP_086889177.1">
    <property type="nucleotide sequence ID" value="NZ_CP019893.1"/>
</dbReference>
<organism evidence="22 23">
    <name type="scientific">Natrarchaeobaculum aegyptiacum</name>
    <dbReference type="NCBI Taxonomy" id="745377"/>
    <lineage>
        <taxon>Archaea</taxon>
        <taxon>Methanobacteriati</taxon>
        <taxon>Methanobacteriota</taxon>
        <taxon>Stenosarchaea group</taxon>
        <taxon>Halobacteria</taxon>
        <taxon>Halobacteriales</taxon>
        <taxon>Natrialbaceae</taxon>
        <taxon>Natrarchaeobaculum</taxon>
    </lineage>
</organism>
<dbReference type="InterPro" id="IPR003674">
    <property type="entry name" value="Oligo_trans_STT3"/>
</dbReference>
<feature type="domain" description="Archaeal glycosylation protein B peripheral" evidence="20">
    <location>
        <begin position="817"/>
        <end position="925"/>
    </location>
</feature>
<feature type="transmembrane region" description="Helical" evidence="18">
    <location>
        <begin position="451"/>
        <end position="470"/>
    </location>
</feature>
<evidence type="ECO:0000256" key="17">
    <source>
        <dbReference type="SAM" id="MobiDB-lite"/>
    </source>
</evidence>
<comment type="cofactor">
    <cofactor evidence="1">
        <name>Mn(2+)</name>
        <dbReference type="ChEBI" id="CHEBI:29035"/>
    </cofactor>
</comment>
<evidence type="ECO:0000256" key="9">
    <source>
        <dbReference type="ARBA" id="ARBA00022692"/>
    </source>
</evidence>
<evidence type="ECO:0000256" key="1">
    <source>
        <dbReference type="ARBA" id="ARBA00001936"/>
    </source>
</evidence>
<dbReference type="Proteomes" id="UP000250088">
    <property type="component" value="Chromosome"/>
</dbReference>
<keyword evidence="11" id="KW-0460">Magnesium</keyword>
<dbReference type="PANTHER" id="PTHR13872:SF1">
    <property type="entry name" value="DOLICHYL-DIPHOSPHOOLIGOSACCHARIDE--PROTEIN GLYCOSYLTRANSFERASE SUBUNIT STT3B"/>
    <property type="match status" value="1"/>
</dbReference>
<dbReference type="InterPro" id="IPR048307">
    <property type="entry name" value="STT3_N"/>
</dbReference>
<evidence type="ECO:0000259" key="21">
    <source>
        <dbReference type="Pfam" id="PF22627"/>
    </source>
</evidence>
<dbReference type="NCBIfam" id="TIGR04154">
    <property type="entry name" value="archaeo_STT3"/>
    <property type="match status" value="1"/>
</dbReference>
<evidence type="ECO:0000256" key="12">
    <source>
        <dbReference type="ARBA" id="ARBA00022989"/>
    </source>
</evidence>
<dbReference type="Gene3D" id="3.40.50.12610">
    <property type="match status" value="1"/>
</dbReference>
<evidence type="ECO:0000256" key="15">
    <source>
        <dbReference type="ARBA" id="ARBA00030679"/>
    </source>
</evidence>
<name>A0A2Z2HU87_9EURY</name>
<feature type="transmembrane region" description="Helical" evidence="18">
    <location>
        <begin position="149"/>
        <end position="168"/>
    </location>
</feature>
<feature type="transmembrane region" description="Helical" evidence="18">
    <location>
        <begin position="398"/>
        <end position="415"/>
    </location>
</feature>
<evidence type="ECO:0000256" key="7">
    <source>
        <dbReference type="ARBA" id="ARBA00022676"/>
    </source>
</evidence>
<keyword evidence="7" id="KW-0328">Glycosyltransferase</keyword>
<comment type="cofactor">
    <cofactor evidence="2">
        <name>Mg(2+)</name>
        <dbReference type="ChEBI" id="CHEBI:18420"/>
    </cofactor>
</comment>
<evidence type="ECO:0000256" key="11">
    <source>
        <dbReference type="ARBA" id="ARBA00022842"/>
    </source>
</evidence>
<keyword evidence="13 18" id="KW-0472">Membrane</keyword>
<dbReference type="EMBL" id="CP019893">
    <property type="protein sequence ID" value="ARS90811.1"/>
    <property type="molecule type" value="Genomic_DNA"/>
</dbReference>
<dbReference type="EC" id="2.4.99.21" evidence="6"/>
<feature type="domain" description="AglB-like core" evidence="21">
    <location>
        <begin position="529"/>
        <end position="629"/>
    </location>
</feature>
<feature type="transmembrane region" description="Helical" evidence="18">
    <location>
        <begin position="301"/>
        <end position="323"/>
    </location>
</feature>
<dbReference type="Gene3D" id="2.60.40.3390">
    <property type="match status" value="1"/>
</dbReference>
<keyword evidence="12 18" id="KW-1133">Transmembrane helix</keyword>